<feature type="signal peptide" evidence="2">
    <location>
        <begin position="1"/>
        <end position="23"/>
    </location>
</feature>
<proteinExistence type="predicted"/>
<gene>
    <name evidence="3" type="ORF">KQX62_02925</name>
</gene>
<reference evidence="3" key="1">
    <citation type="journal article" date="2022" name="Biol. Control">
        <title>In silico genomic analysis of Rhodopseudomonas palustris strains revealed potential biocontrol agents and crop yield enhancers.</title>
        <authorList>
            <person name="Surachat K."/>
            <person name="Kantachote D."/>
            <person name="Deachamag P."/>
            <person name="Wonglapsuwan M."/>
        </authorList>
    </citation>
    <scope>NUCLEOTIDE SEQUENCE</scope>
    <source>
        <strain evidence="3">TLS06</strain>
    </source>
</reference>
<dbReference type="Proteomes" id="UP001163166">
    <property type="component" value="Chromosome"/>
</dbReference>
<protein>
    <recommendedName>
        <fullName evidence="5">Pentapeptide MXKDX repeat protein</fullName>
    </recommendedName>
</protein>
<name>A0AAX3DZQ6_RHOPL</name>
<evidence type="ECO:0000313" key="3">
    <source>
        <dbReference type="EMBL" id="UYO40284.1"/>
    </source>
</evidence>
<feature type="compositionally biased region" description="Polar residues" evidence="1">
    <location>
        <begin position="20"/>
        <end position="35"/>
    </location>
</feature>
<organism evidence="3 4">
    <name type="scientific">Rhodopseudomonas palustris</name>
    <dbReference type="NCBI Taxonomy" id="1076"/>
    <lineage>
        <taxon>Bacteria</taxon>
        <taxon>Pseudomonadati</taxon>
        <taxon>Pseudomonadota</taxon>
        <taxon>Alphaproteobacteria</taxon>
        <taxon>Hyphomicrobiales</taxon>
        <taxon>Nitrobacteraceae</taxon>
        <taxon>Rhodopseudomonas</taxon>
    </lineage>
</organism>
<dbReference type="EMBL" id="CP076676">
    <property type="protein sequence ID" value="UYO40284.1"/>
    <property type="molecule type" value="Genomic_DNA"/>
</dbReference>
<feature type="region of interest" description="Disordered" evidence="1">
    <location>
        <begin position="20"/>
        <end position="87"/>
    </location>
</feature>
<feature type="compositionally biased region" description="Polar residues" evidence="1">
    <location>
        <begin position="76"/>
        <end position="87"/>
    </location>
</feature>
<evidence type="ECO:0000256" key="2">
    <source>
        <dbReference type="SAM" id="SignalP"/>
    </source>
</evidence>
<evidence type="ECO:0000313" key="4">
    <source>
        <dbReference type="Proteomes" id="UP001163166"/>
    </source>
</evidence>
<accession>A0AAX3DZQ6</accession>
<dbReference type="RefSeq" id="WP_107354080.1">
    <property type="nucleotide sequence ID" value="NZ_CP019967.1"/>
</dbReference>
<evidence type="ECO:0000256" key="1">
    <source>
        <dbReference type="SAM" id="MobiDB-lite"/>
    </source>
</evidence>
<evidence type="ECO:0008006" key="5">
    <source>
        <dbReference type="Google" id="ProtNLM"/>
    </source>
</evidence>
<sequence length="87" mass="8582">MKQALLAALCCAAIGTFAGTASAQTTGPAPQDSTKMNNGMSGGGSPGMSDNGMSKGSTQGMATSKSKKHSSKKNDVQPSSMSKGPAK</sequence>
<dbReference type="AlphaFoldDB" id="A0AAX3DZQ6"/>
<keyword evidence="2" id="KW-0732">Signal</keyword>
<feature type="chain" id="PRO_5043982371" description="Pentapeptide MXKDX repeat protein" evidence="2">
    <location>
        <begin position="24"/>
        <end position="87"/>
    </location>
</feature>